<dbReference type="EMBL" id="AJZD02000010">
    <property type="protein sequence ID" value="OEF95277.1"/>
    <property type="molecule type" value="Genomic_DNA"/>
</dbReference>
<organism evidence="1 2">
    <name type="scientific">Vibrio splendidus 12E03</name>
    <dbReference type="NCBI Taxonomy" id="1191305"/>
    <lineage>
        <taxon>Bacteria</taxon>
        <taxon>Pseudomonadati</taxon>
        <taxon>Pseudomonadota</taxon>
        <taxon>Gammaproteobacteria</taxon>
        <taxon>Vibrionales</taxon>
        <taxon>Vibrionaceae</taxon>
        <taxon>Vibrio</taxon>
    </lineage>
</organism>
<sequence>MADKVMGIARKQYPLSKNNESFYELVILRPIDNVDVEKYQKEGFGFDTEVPYGKEPIKLDPVYAKDLLSTGAFVPDREYNFVFGSNPDDVYESWVSKLIPVDDEIKKHFEVSLKK</sequence>
<dbReference type="RefSeq" id="WP_019823276.1">
    <property type="nucleotide sequence ID" value="NZ_AJZD02000010.1"/>
</dbReference>
<dbReference type="Pfam" id="PF06950">
    <property type="entry name" value="DUF1293"/>
    <property type="match status" value="1"/>
</dbReference>
<gene>
    <name evidence="1" type="ORF">A142_14445</name>
</gene>
<comment type="caution">
    <text evidence="1">The sequence shown here is derived from an EMBL/GenBank/DDBJ whole genome shotgun (WGS) entry which is preliminary data.</text>
</comment>
<dbReference type="OrthoDB" id="5902916at2"/>
<accession>A0A1E5FXP9</accession>
<protein>
    <submittedName>
        <fullName evidence="1">VSK-int</fullName>
    </submittedName>
</protein>
<evidence type="ECO:0000313" key="2">
    <source>
        <dbReference type="Proteomes" id="UP000094802"/>
    </source>
</evidence>
<proteinExistence type="predicted"/>
<dbReference type="InterPro" id="IPR009712">
    <property type="entry name" value="Vibrio_phage_Vf33_Vpf117"/>
</dbReference>
<dbReference type="AlphaFoldDB" id="A0A1E5FXP9"/>
<name>A0A1E5FXP9_VIBSP</name>
<evidence type="ECO:0000313" key="1">
    <source>
        <dbReference type="EMBL" id="OEF95277.1"/>
    </source>
</evidence>
<reference evidence="1 2" key="1">
    <citation type="journal article" date="2012" name="Science">
        <title>Ecological populations of bacteria act as socially cohesive units of antibiotic production and resistance.</title>
        <authorList>
            <person name="Cordero O.X."/>
            <person name="Wildschutte H."/>
            <person name="Kirkup B."/>
            <person name="Proehl S."/>
            <person name="Ngo L."/>
            <person name="Hussain F."/>
            <person name="Le Roux F."/>
            <person name="Mincer T."/>
            <person name="Polz M.F."/>
        </authorList>
    </citation>
    <scope>NUCLEOTIDE SEQUENCE [LARGE SCALE GENOMIC DNA]</scope>
    <source>
        <strain evidence="1 2">12E03</strain>
    </source>
</reference>
<dbReference type="Proteomes" id="UP000094802">
    <property type="component" value="Unassembled WGS sequence"/>
</dbReference>